<feature type="region of interest" description="Disordered" evidence="2">
    <location>
        <begin position="84"/>
        <end position="136"/>
    </location>
</feature>
<protein>
    <recommendedName>
        <fullName evidence="3">THO1-MOS11 C-terminal domain-containing protein</fullName>
    </recommendedName>
</protein>
<gene>
    <name evidence="4" type="ORF">C8R41DRAFT_938645</name>
</gene>
<reference evidence="4" key="1">
    <citation type="submission" date="2022-08" db="EMBL/GenBank/DDBJ databases">
        <title>A Global Phylogenomic Analysis of the Shiitake Genus Lentinula.</title>
        <authorList>
            <consortium name="DOE Joint Genome Institute"/>
            <person name="Sierra-Patev S."/>
            <person name="Min B."/>
            <person name="Naranjo-Ortiz M."/>
            <person name="Looney B."/>
            <person name="Konkel Z."/>
            <person name="Slot J.C."/>
            <person name="Sakamoto Y."/>
            <person name="Steenwyk J.L."/>
            <person name="Rokas A."/>
            <person name="Carro J."/>
            <person name="Camarero S."/>
            <person name="Ferreira P."/>
            <person name="Molpeceres G."/>
            <person name="Ruiz-Duenas F.J."/>
            <person name="Serrano A."/>
            <person name="Henrissat B."/>
            <person name="Drula E."/>
            <person name="Hughes K.W."/>
            <person name="Mata J.L."/>
            <person name="Ishikawa N.K."/>
            <person name="Vargas-Isla R."/>
            <person name="Ushijima S."/>
            <person name="Smith C.A."/>
            <person name="Ahrendt S."/>
            <person name="Andreopoulos W."/>
            <person name="He G."/>
            <person name="Labutti K."/>
            <person name="Lipzen A."/>
            <person name="Ng V."/>
            <person name="Riley R."/>
            <person name="Sandor L."/>
            <person name="Barry K."/>
            <person name="Martinez A.T."/>
            <person name="Xiao Y."/>
            <person name="Gibbons J.G."/>
            <person name="Terashima K."/>
            <person name="Grigoriev I.V."/>
            <person name="Hibbett D.S."/>
        </authorList>
    </citation>
    <scope>NUCLEOTIDE SEQUENCE</scope>
    <source>
        <strain evidence="4">RHP3577 ss4</strain>
    </source>
</reference>
<evidence type="ECO:0000313" key="4">
    <source>
        <dbReference type="EMBL" id="KAJ4498321.1"/>
    </source>
</evidence>
<organism evidence="4 5">
    <name type="scientific">Lentinula lateritia</name>
    <dbReference type="NCBI Taxonomy" id="40482"/>
    <lineage>
        <taxon>Eukaryota</taxon>
        <taxon>Fungi</taxon>
        <taxon>Dikarya</taxon>
        <taxon>Basidiomycota</taxon>
        <taxon>Agaricomycotina</taxon>
        <taxon>Agaricomycetes</taxon>
        <taxon>Agaricomycetidae</taxon>
        <taxon>Agaricales</taxon>
        <taxon>Marasmiineae</taxon>
        <taxon>Omphalotaceae</taxon>
        <taxon>Lentinula</taxon>
    </lineage>
</organism>
<dbReference type="Proteomes" id="UP001150217">
    <property type="component" value="Unassembled WGS sequence"/>
</dbReference>
<evidence type="ECO:0000259" key="3">
    <source>
        <dbReference type="Pfam" id="PF18592"/>
    </source>
</evidence>
<name>A0ABQ8VPK1_9AGAR</name>
<sequence length="238" mass="25326">MEAKLKSLKVVDLKQILTRASAVPAGKANKADLIAKIIATPAAVDAFNALHPSKPAPPSHDDLLAPPEDLDWTVDEVPPSKLVEAASEPTTETPASLAAEPATAPISAQDTAPEPQVSHTAESASHPADAELEKRKQRAARFGIPLVETKTRQRLATAIKTNVTTTQPSDDAEKIKARAERFGLKIAANGKTGPSEDNQSSPGSKRKRGAVAPPPEGEVDLEEVERRQKRAERFGLKP</sequence>
<evidence type="ECO:0000256" key="1">
    <source>
        <dbReference type="ARBA" id="ARBA00022553"/>
    </source>
</evidence>
<dbReference type="InterPro" id="IPR040746">
    <property type="entry name" value="THO1_MOS11_C"/>
</dbReference>
<dbReference type="EMBL" id="JANVFT010000016">
    <property type="protein sequence ID" value="KAJ4498321.1"/>
    <property type="molecule type" value="Genomic_DNA"/>
</dbReference>
<dbReference type="PANTHER" id="PTHR46551">
    <property type="entry name" value="SAP DOMAIN-CONTAINING RIBONUCLEOPROTEIN"/>
    <property type="match status" value="1"/>
</dbReference>
<keyword evidence="1" id="KW-0597">Phosphoprotein</keyword>
<feature type="region of interest" description="Disordered" evidence="2">
    <location>
        <begin position="181"/>
        <end position="238"/>
    </location>
</feature>
<dbReference type="Pfam" id="PF18592">
    <property type="entry name" value="Tho1_MOS11_C"/>
    <property type="match status" value="1"/>
</dbReference>
<dbReference type="InterPro" id="IPR052240">
    <property type="entry name" value="SAP_domain_ribonucleoprotein"/>
</dbReference>
<comment type="caution">
    <text evidence="4">The sequence shown here is derived from an EMBL/GenBank/DDBJ whole genome shotgun (WGS) entry which is preliminary data.</text>
</comment>
<evidence type="ECO:0000256" key="2">
    <source>
        <dbReference type="SAM" id="MobiDB-lite"/>
    </source>
</evidence>
<evidence type="ECO:0000313" key="5">
    <source>
        <dbReference type="Proteomes" id="UP001150217"/>
    </source>
</evidence>
<proteinExistence type="predicted"/>
<keyword evidence="5" id="KW-1185">Reference proteome</keyword>
<dbReference type="PANTHER" id="PTHR46551:SF1">
    <property type="entry name" value="SAP DOMAIN-CONTAINING RIBONUCLEOPROTEIN"/>
    <property type="match status" value="1"/>
</dbReference>
<accession>A0ABQ8VPK1</accession>
<feature type="domain" description="THO1-MOS11 C-terminal" evidence="3">
    <location>
        <begin position="128"/>
        <end position="152"/>
    </location>
</feature>